<reference evidence="1" key="1">
    <citation type="journal article" date="2019" name="Sci. Rep.">
        <title>Draft genome of Tanacetum cinerariifolium, the natural source of mosquito coil.</title>
        <authorList>
            <person name="Yamashiro T."/>
            <person name="Shiraishi A."/>
            <person name="Satake H."/>
            <person name="Nakayama K."/>
        </authorList>
    </citation>
    <scope>NUCLEOTIDE SEQUENCE</scope>
</reference>
<dbReference type="AlphaFoldDB" id="A0A6L2NDD0"/>
<organism evidence="1">
    <name type="scientific">Tanacetum cinerariifolium</name>
    <name type="common">Dalmatian daisy</name>
    <name type="synonym">Chrysanthemum cinerariifolium</name>
    <dbReference type="NCBI Taxonomy" id="118510"/>
    <lineage>
        <taxon>Eukaryota</taxon>
        <taxon>Viridiplantae</taxon>
        <taxon>Streptophyta</taxon>
        <taxon>Embryophyta</taxon>
        <taxon>Tracheophyta</taxon>
        <taxon>Spermatophyta</taxon>
        <taxon>Magnoliopsida</taxon>
        <taxon>eudicotyledons</taxon>
        <taxon>Gunneridae</taxon>
        <taxon>Pentapetalae</taxon>
        <taxon>asterids</taxon>
        <taxon>campanulids</taxon>
        <taxon>Asterales</taxon>
        <taxon>Asteraceae</taxon>
        <taxon>Asteroideae</taxon>
        <taxon>Anthemideae</taxon>
        <taxon>Anthemidinae</taxon>
        <taxon>Tanacetum</taxon>
    </lineage>
</organism>
<sequence>MIKPSQPIPLQNNNNPRVLPILLLQRLGRTSSLGDLIFRFKQGDDEPIKSAWIRFLDLFLGLNQIGNLINSLNFASTLSPKKRGGIELKRFHEDDECKQNDLAKQVCLSRGDIYDDPSLLRFYQNDDTPPWGNKKCKEKGEDGPKWTIRSRFEDELTNFMLEKKSHTKVLEIDEDELVPIILRRPFLTTARAVIDVHEGKLSIRVESETITFNIRKSMKSKHSRDDYLYCADQIAKMIQEQWVDTVEPIEPLEWKAMENILKPPSVKPPKLELRELPEHLDGPSGGHHGIATTARKVFEAGFYWPHIFHDAHEMRLDAYESSISYKERKKRWHAKRIKAPTNYERGDQDMKNDTIELYDEDGNKFIINKQRVKPYQKSVLDTNRHDNITLDDEGEVTQKRVIFDEKKLLRKFHWIILGGQFNQLSHVSSPLLSKPQEY</sequence>
<dbReference type="PANTHER" id="PTHR33067:SF35">
    <property type="entry name" value="ASPARTIC PEPTIDASE DDI1-TYPE DOMAIN-CONTAINING PROTEIN"/>
    <property type="match status" value="1"/>
</dbReference>
<accession>A0A6L2NDD0</accession>
<evidence type="ECO:0008006" key="2">
    <source>
        <dbReference type="Google" id="ProtNLM"/>
    </source>
</evidence>
<proteinExistence type="predicted"/>
<evidence type="ECO:0000313" key="1">
    <source>
        <dbReference type="EMBL" id="GEU83072.1"/>
    </source>
</evidence>
<name>A0A6L2NDD0_TANCI</name>
<gene>
    <name evidence="1" type="ORF">Tci_055050</name>
</gene>
<protein>
    <recommendedName>
        <fullName evidence="2">Reverse transcriptase domain-containing protein</fullName>
    </recommendedName>
</protein>
<dbReference type="PANTHER" id="PTHR33067">
    <property type="entry name" value="RNA-DIRECTED DNA POLYMERASE-RELATED"/>
    <property type="match status" value="1"/>
</dbReference>
<comment type="caution">
    <text evidence="1">The sequence shown here is derived from an EMBL/GenBank/DDBJ whole genome shotgun (WGS) entry which is preliminary data.</text>
</comment>
<dbReference type="EMBL" id="BKCJ010008610">
    <property type="protein sequence ID" value="GEU83072.1"/>
    <property type="molecule type" value="Genomic_DNA"/>
</dbReference>